<keyword evidence="3" id="KW-1185">Reference proteome</keyword>
<accession>A0AAV7I912</accession>
<feature type="compositionally biased region" description="Basic and acidic residues" evidence="1">
    <location>
        <begin position="203"/>
        <end position="216"/>
    </location>
</feature>
<organism evidence="2 3">
    <name type="scientific">Cotesia glomerata</name>
    <name type="common">Lepidopteran parasitic wasp</name>
    <name type="synonym">Apanteles glomeratus</name>
    <dbReference type="NCBI Taxonomy" id="32391"/>
    <lineage>
        <taxon>Eukaryota</taxon>
        <taxon>Metazoa</taxon>
        <taxon>Ecdysozoa</taxon>
        <taxon>Arthropoda</taxon>
        <taxon>Hexapoda</taxon>
        <taxon>Insecta</taxon>
        <taxon>Pterygota</taxon>
        <taxon>Neoptera</taxon>
        <taxon>Endopterygota</taxon>
        <taxon>Hymenoptera</taxon>
        <taxon>Apocrita</taxon>
        <taxon>Ichneumonoidea</taxon>
        <taxon>Braconidae</taxon>
        <taxon>Microgastrinae</taxon>
        <taxon>Cotesia</taxon>
    </lineage>
</organism>
<proteinExistence type="predicted"/>
<feature type="non-terminal residue" evidence="2">
    <location>
        <position position="1"/>
    </location>
</feature>
<feature type="region of interest" description="Disordered" evidence="1">
    <location>
        <begin position="1"/>
        <end position="266"/>
    </location>
</feature>
<dbReference type="EMBL" id="JAHXZJ010002237">
    <property type="protein sequence ID" value="KAH0546561.1"/>
    <property type="molecule type" value="Genomic_DNA"/>
</dbReference>
<evidence type="ECO:0000313" key="3">
    <source>
        <dbReference type="Proteomes" id="UP000826195"/>
    </source>
</evidence>
<feature type="compositionally biased region" description="Basic residues" evidence="1">
    <location>
        <begin position="225"/>
        <end position="246"/>
    </location>
</feature>
<feature type="compositionally biased region" description="Basic residues" evidence="1">
    <location>
        <begin position="178"/>
        <end position="188"/>
    </location>
</feature>
<evidence type="ECO:0000313" key="2">
    <source>
        <dbReference type="EMBL" id="KAH0546561.1"/>
    </source>
</evidence>
<protein>
    <submittedName>
        <fullName evidence="2">Uncharacterized protein</fullName>
    </submittedName>
</protein>
<name>A0AAV7I912_COTGL</name>
<comment type="caution">
    <text evidence="2">The sequence shown here is derived from an EMBL/GenBank/DDBJ whole genome shotgun (WGS) entry which is preliminary data.</text>
</comment>
<evidence type="ECO:0000256" key="1">
    <source>
        <dbReference type="SAM" id="MobiDB-lite"/>
    </source>
</evidence>
<sequence length="430" mass="49445">LADLRRRTVTGGVPGAVRGTPRRPVCASKTPPDHTGTGARRADAAQQYPAQIRHQEGHFHGLRYRTASYQGDAVPKPSTSREPLLEGDPSPQRSSELRRSTSREPLSEGEPSPRRSLERRRSTSRKPLLEGEPSPRRSSERRGSTSRKPLFEGEPPPRRSLERRRPPLREPLTEGKPSLRRSLKGRRPPPREPLSEGRLSPRRSLERRRPPPREPLSEGEASLRRSPKRRRPPPRRRLSREHRSPRRPPSILSSSSDTEDNELYFSNGTSVSGAIVNEDGDANEDVHITRKDLRSDLKSFRRVILLGLKKYSKNILKKRHNRNTGMVEFFEGVFLEQKWLLKAATARKMSLRANHVMRAYWSRSKRMNLYAKNPKGLRNAIEVQSKEYQDLIDICNALPKINSEKSRFFCIFDMFYKQIVHLPVKFVLEK</sequence>
<dbReference type="Proteomes" id="UP000826195">
    <property type="component" value="Unassembled WGS sequence"/>
</dbReference>
<feature type="compositionally biased region" description="Basic and acidic residues" evidence="1">
    <location>
        <begin position="95"/>
        <end position="173"/>
    </location>
</feature>
<dbReference type="AlphaFoldDB" id="A0AAV7I912"/>
<reference evidence="2 3" key="1">
    <citation type="journal article" date="2021" name="J. Hered.">
        <title>A chromosome-level genome assembly of the parasitoid wasp, Cotesia glomerata (Hymenoptera: Braconidae).</title>
        <authorList>
            <person name="Pinto B.J."/>
            <person name="Weis J.J."/>
            <person name="Gamble T."/>
            <person name="Ode P.J."/>
            <person name="Paul R."/>
            <person name="Zaspel J.M."/>
        </authorList>
    </citation>
    <scope>NUCLEOTIDE SEQUENCE [LARGE SCALE GENOMIC DNA]</scope>
    <source>
        <strain evidence="2">CgM1</strain>
    </source>
</reference>
<gene>
    <name evidence="2" type="ORF">KQX54_011508</name>
</gene>